<dbReference type="GO" id="GO:0043565">
    <property type="term" value="F:sequence-specific DNA binding"/>
    <property type="evidence" value="ECO:0007669"/>
    <property type="project" value="InterPro"/>
</dbReference>
<keyword evidence="6" id="KW-1185">Reference proteome</keyword>
<dbReference type="InterPro" id="IPR003313">
    <property type="entry name" value="AraC-bd"/>
</dbReference>
<dbReference type="PANTHER" id="PTHR43280:SF2">
    <property type="entry name" value="HTH-TYPE TRANSCRIPTIONAL REGULATOR EXSA"/>
    <property type="match status" value="1"/>
</dbReference>
<dbReference type="PROSITE" id="PS00041">
    <property type="entry name" value="HTH_ARAC_FAMILY_1"/>
    <property type="match status" value="1"/>
</dbReference>
<dbReference type="PRINTS" id="PR00032">
    <property type="entry name" value="HTHARAC"/>
</dbReference>
<dbReference type="Gene3D" id="2.60.120.280">
    <property type="entry name" value="Regulatory protein AraC"/>
    <property type="match status" value="1"/>
</dbReference>
<evidence type="ECO:0000256" key="1">
    <source>
        <dbReference type="ARBA" id="ARBA00023015"/>
    </source>
</evidence>
<dbReference type="InterPro" id="IPR018060">
    <property type="entry name" value="HTH_AraC"/>
</dbReference>
<dbReference type="OrthoDB" id="1975037at2"/>
<dbReference type="AlphaFoldDB" id="A0A371AZ04"/>
<dbReference type="PROSITE" id="PS01124">
    <property type="entry name" value="HTH_ARAC_FAMILY_2"/>
    <property type="match status" value="1"/>
</dbReference>
<dbReference type="SUPFAM" id="SSF51215">
    <property type="entry name" value="Regulatory protein AraC"/>
    <property type="match status" value="1"/>
</dbReference>
<protein>
    <submittedName>
        <fullName evidence="5">AraC family transcriptional regulator</fullName>
    </submittedName>
</protein>
<gene>
    <name evidence="5" type="ORF">DWV06_04375</name>
</gene>
<dbReference type="InterPro" id="IPR018062">
    <property type="entry name" value="HTH_AraC-typ_CS"/>
</dbReference>
<evidence type="ECO:0000313" key="6">
    <source>
        <dbReference type="Proteomes" id="UP000255036"/>
    </source>
</evidence>
<dbReference type="EMBL" id="QRCT01000012">
    <property type="protein sequence ID" value="RDU24710.1"/>
    <property type="molecule type" value="Genomic_DNA"/>
</dbReference>
<dbReference type="InterPro" id="IPR020449">
    <property type="entry name" value="Tscrpt_reg_AraC-type_HTH"/>
</dbReference>
<keyword evidence="3" id="KW-0804">Transcription</keyword>
<evidence type="ECO:0000256" key="3">
    <source>
        <dbReference type="ARBA" id="ARBA00023163"/>
    </source>
</evidence>
<proteinExistence type="predicted"/>
<keyword evidence="2" id="KW-0238">DNA-binding</keyword>
<dbReference type="InterPro" id="IPR009057">
    <property type="entry name" value="Homeodomain-like_sf"/>
</dbReference>
<sequence>MIQIKNMGVDGTHGSDFLVNRPNGYDCYLFLLIRTPAYFKLNGNTIHAPSNSMIIFRPGSPHFYYPDGNIYMNDWMQFYADDDLSHLKITYDTILPVSDMTSLNLLFQLLTQIFYSVKKNKDILLHYLFQILFLSVHNQIYEKPHSLYNQLLELRQQIYRYPEKNWNIKDMAEQLHISKGYFQSLYKETFDVSCINDVINSRVHHAKELLTFSNMSIKEISYHCGYHNEEHFMRQFKKITNLSPSTFRKETQKCT</sequence>
<evidence type="ECO:0000256" key="2">
    <source>
        <dbReference type="ARBA" id="ARBA00023125"/>
    </source>
</evidence>
<comment type="caution">
    <text evidence="5">The sequence shown here is derived from an EMBL/GenBank/DDBJ whole genome shotgun (WGS) entry which is preliminary data.</text>
</comment>
<evidence type="ECO:0000313" key="5">
    <source>
        <dbReference type="EMBL" id="RDU24710.1"/>
    </source>
</evidence>
<evidence type="ECO:0000259" key="4">
    <source>
        <dbReference type="PROSITE" id="PS01124"/>
    </source>
</evidence>
<feature type="domain" description="HTH araC/xylS-type" evidence="4">
    <location>
        <begin position="152"/>
        <end position="250"/>
    </location>
</feature>
<dbReference type="Proteomes" id="UP000255036">
    <property type="component" value="Unassembled WGS sequence"/>
</dbReference>
<dbReference type="SUPFAM" id="SSF46689">
    <property type="entry name" value="Homeodomain-like"/>
    <property type="match status" value="1"/>
</dbReference>
<dbReference type="Pfam" id="PF02311">
    <property type="entry name" value="AraC_binding"/>
    <property type="match status" value="1"/>
</dbReference>
<accession>A0A371AZ04</accession>
<organism evidence="5 6">
    <name type="scientific">Anaerosacchariphilus polymeriproducens</name>
    <dbReference type="NCBI Taxonomy" id="1812858"/>
    <lineage>
        <taxon>Bacteria</taxon>
        <taxon>Bacillati</taxon>
        <taxon>Bacillota</taxon>
        <taxon>Clostridia</taxon>
        <taxon>Lachnospirales</taxon>
        <taxon>Lachnospiraceae</taxon>
        <taxon>Anaerosacchariphilus</taxon>
    </lineage>
</organism>
<keyword evidence="1" id="KW-0805">Transcription regulation</keyword>
<dbReference type="SMART" id="SM00342">
    <property type="entry name" value="HTH_ARAC"/>
    <property type="match status" value="1"/>
</dbReference>
<reference evidence="5 6" key="1">
    <citation type="submission" date="2018-07" db="EMBL/GenBank/DDBJ databases">
        <title>Anaerosacharophilus polymeroproducens gen. nov. sp. nov., an anaerobic bacterium isolated from salt field.</title>
        <authorList>
            <person name="Kim W."/>
            <person name="Yang S.-H."/>
            <person name="Oh J."/>
            <person name="Lee J.-H."/>
            <person name="Kwon K.K."/>
        </authorList>
    </citation>
    <scope>NUCLEOTIDE SEQUENCE [LARGE SCALE GENOMIC DNA]</scope>
    <source>
        <strain evidence="5 6">MCWD5</strain>
    </source>
</reference>
<dbReference type="InterPro" id="IPR037923">
    <property type="entry name" value="HTH-like"/>
</dbReference>
<dbReference type="Gene3D" id="1.10.10.60">
    <property type="entry name" value="Homeodomain-like"/>
    <property type="match status" value="2"/>
</dbReference>
<dbReference type="RefSeq" id="WP_115480942.1">
    <property type="nucleotide sequence ID" value="NZ_QRCT01000012.1"/>
</dbReference>
<dbReference type="PANTHER" id="PTHR43280">
    <property type="entry name" value="ARAC-FAMILY TRANSCRIPTIONAL REGULATOR"/>
    <property type="match status" value="1"/>
</dbReference>
<dbReference type="GO" id="GO:0003700">
    <property type="term" value="F:DNA-binding transcription factor activity"/>
    <property type="evidence" value="ECO:0007669"/>
    <property type="project" value="InterPro"/>
</dbReference>
<dbReference type="Pfam" id="PF12833">
    <property type="entry name" value="HTH_18"/>
    <property type="match status" value="1"/>
</dbReference>
<name>A0A371AZ04_9FIRM</name>